<protein>
    <submittedName>
        <fullName evidence="1">Uncharacterized protein</fullName>
    </submittedName>
</protein>
<reference evidence="2" key="1">
    <citation type="submission" date="2018-04" db="EMBL/GenBank/DDBJ databases">
        <authorList>
            <person name="Go L.Y."/>
            <person name="Mitchell J.A."/>
        </authorList>
    </citation>
    <scope>NUCLEOTIDE SEQUENCE [LARGE SCALE GENOMIC DNA]</scope>
</reference>
<name>A0A2Z4QBV0_9CAUD</name>
<gene>
    <name evidence="1" type="primary">55</name>
    <name evidence="1" type="ORF">SEA_YOSIF_55</name>
</gene>
<dbReference type="GeneID" id="64470615"/>
<dbReference type="EMBL" id="MH248947">
    <property type="protein sequence ID" value="AWY07619.1"/>
    <property type="molecule type" value="Genomic_DNA"/>
</dbReference>
<dbReference type="RefSeq" id="YP_010054697.1">
    <property type="nucleotide sequence ID" value="NC_054656.1"/>
</dbReference>
<evidence type="ECO:0000313" key="2">
    <source>
        <dbReference type="Proteomes" id="UP000250856"/>
    </source>
</evidence>
<organism evidence="1 2">
    <name type="scientific">Streptomyces phage Yosif</name>
    <dbReference type="NCBI Taxonomy" id="2201421"/>
    <lineage>
        <taxon>Viruses</taxon>
        <taxon>Duplodnaviria</taxon>
        <taxon>Heunggongvirae</taxon>
        <taxon>Uroviricota</taxon>
        <taxon>Caudoviricetes</taxon>
        <taxon>Arquatrovirinae</taxon>
        <taxon>Yosifvirus</taxon>
        <taxon>Yosifvirus yosif</taxon>
    </lineage>
</organism>
<proteinExistence type="predicted"/>
<dbReference type="KEGG" id="vg:64470615"/>
<dbReference type="Proteomes" id="UP000250856">
    <property type="component" value="Segment"/>
</dbReference>
<accession>A0A2Z4QBV0</accession>
<keyword evidence="2" id="KW-1185">Reference proteome</keyword>
<sequence length="67" mass="8168">MTRPILTRPEQILERYPKLFESERLDKLPVWARAVITDLRMLLLREATENDYLREDISRLLERERAE</sequence>
<evidence type="ECO:0000313" key="1">
    <source>
        <dbReference type="EMBL" id="AWY07619.1"/>
    </source>
</evidence>